<dbReference type="InterPro" id="IPR027417">
    <property type="entry name" value="P-loop_NTPase"/>
</dbReference>
<dbReference type="GO" id="GO:0003677">
    <property type="term" value="F:DNA binding"/>
    <property type="evidence" value="ECO:0007669"/>
    <property type="project" value="InterPro"/>
</dbReference>
<dbReference type="PANTHER" id="PTHR11070">
    <property type="entry name" value="UVRD / RECB / PCRA DNA HELICASE FAMILY MEMBER"/>
    <property type="match status" value="1"/>
</dbReference>
<dbReference type="PANTHER" id="PTHR11070:SF2">
    <property type="entry name" value="ATP-DEPENDENT DNA HELICASE SRS2"/>
    <property type="match status" value="1"/>
</dbReference>
<evidence type="ECO:0000256" key="5">
    <source>
        <dbReference type="SAM" id="MobiDB-lite"/>
    </source>
</evidence>
<feature type="compositionally biased region" description="Low complexity" evidence="5">
    <location>
        <begin position="365"/>
        <end position="383"/>
    </location>
</feature>
<proteinExistence type="predicted"/>
<keyword evidence="3" id="KW-0347">Helicase</keyword>
<evidence type="ECO:0000256" key="4">
    <source>
        <dbReference type="ARBA" id="ARBA00022840"/>
    </source>
</evidence>
<keyword evidence="1" id="KW-0547">Nucleotide-binding</keyword>
<dbReference type="GO" id="GO:0000725">
    <property type="term" value="P:recombinational repair"/>
    <property type="evidence" value="ECO:0007669"/>
    <property type="project" value="TreeGrafter"/>
</dbReference>
<feature type="region of interest" description="Disordered" evidence="5">
    <location>
        <begin position="365"/>
        <end position="390"/>
    </location>
</feature>
<dbReference type="InterPro" id="IPR014017">
    <property type="entry name" value="DNA_helicase_UvrD-like_C"/>
</dbReference>
<keyword evidence="4" id="KW-0067">ATP-binding</keyword>
<evidence type="ECO:0000256" key="3">
    <source>
        <dbReference type="ARBA" id="ARBA00022806"/>
    </source>
</evidence>
<reference evidence="7" key="1">
    <citation type="submission" date="2020-05" db="EMBL/GenBank/DDBJ databases">
        <authorList>
            <person name="Chiriac C."/>
            <person name="Salcher M."/>
            <person name="Ghai R."/>
            <person name="Kavagutti S V."/>
        </authorList>
    </citation>
    <scope>NUCLEOTIDE SEQUENCE</scope>
</reference>
<dbReference type="CDD" id="cd18807">
    <property type="entry name" value="SF1_C_UvrD"/>
    <property type="match status" value="1"/>
</dbReference>
<dbReference type="GO" id="GO:0005524">
    <property type="term" value="F:ATP binding"/>
    <property type="evidence" value="ECO:0007669"/>
    <property type="project" value="UniProtKB-KW"/>
</dbReference>
<dbReference type="GO" id="GO:0005829">
    <property type="term" value="C:cytosol"/>
    <property type="evidence" value="ECO:0007669"/>
    <property type="project" value="TreeGrafter"/>
</dbReference>
<sequence>MIAHNRNQMPKTLFTELGVGDPIVVRELGDEHAEARYVVGEIERLVDEGQSRSEIAVFYRMNAQSRVLEDTLVRQEIGYQIIGGTKFYERAEVKDAIAYLTLLANPQDAVSFQRVANTPRRGIGQTSLARVLSHANTMGISIWDAAAKPAEVPGLGTAAVKALGRFMETMEALRARAAEEVPVGDLLDAVLHECGYFDWLEAERTIEAQGRLDNLRELVEVAREFDAAAAPDEDRLDIFLQEVALVADADSREDDAGLVTLMTLHNAKGLEYPVVFILGCEEGLFPHSRSIDEGSIEEERRLCYVGITRAMRNLTLTCARQRNVFGAATYGLPSRFIAELPPELLDREESRTGWAAARAATAQGASARPRATSWSAGAADTAGSAGGGSSWRVGEDVAHAAFGDGVVIAVEPGGVIVVRFASDRSERKLMAEYAPIERRG</sequence>
<dbReference type="Gene3D" id="3.40.50.300">
    <property type="entry name" value="P-loop containing nucleotide triphosphate hydrolases"/>
    <property type="match status" value="1"/>
</dbReference>
<feature type="domain" description="UvrD-like helicase C-terminal" evidence="6">
    <location>
        <begin position="1"/>
        <end position="269"/>
    </location>
</feature>
<dbReference type="GO" id="GO:0033202">
    <property type="term" value="C:DNA helicase complex"/>
    <property type="evidence" value="ECO:0007669"/>
    <property type="project" value="TreeGrafter"/>
</dbReference>
<dbReference type="AlphaFoldDB" id="A0A6J7EER5"/>
<dbReference type="GO" id="GO:0043138">
    <property type="term" value="F:3'-5' DNA helicase activity"/>
    <property type="evidence" value="ECO:0007669"/>
    <property type="project" value="TreeGrafter"/>
</dbReference>
<dbReference type="Pfam" id="PF13361">
    <property type="entry name" value="UvrD_C"/>
    <property type="match status" value="2"/>
</dbReference>
<dbReference type="Gene3D" id="1.10.486.10">
    <property type="entry name" value="PCRA, domain 4"/>
    <property type="match status" value="1"/>
</dbReference>
<evidence type="ECO:0000259" key="6">
    <source>
        <dbReference type="PROSITE" id="PS51217"/>
    </source>
</evidence>
<evidence type="ECO:0000313" key="7">
    <source>
        <dbReference type="EMBL" id="CAB4881752.1"/>
    </source>
</evidence>
<keyword evidence="2" id="KW-0378">Hydrolase</keyword>
<dbReference type="SUPFAM" id="SSF52540">
    <property type="entry name" value="P-loop containing nucleoside triphosphate hydrolases"/>
    <property type="match status" value="1"/>
</dbReference>
<dbReference type="EMBL" id="CAFBLQ010000189">
    <property type="protein sequence ID" value="CAB4881752.1"/>
    <property type="molecule type" value="Genomic_DNA"/>
</dbReference>
<dbReference type="PROSITE" id="PS51217">
    <property type="entry name" value="UVRD_HELICASE_CTER"/>
    <property type="match status" value="1"/>
</dbReference>
<dbReference type="FunFam" id="1.10.486.10:FF:000003">
    <property type="entry name" value="ATP-dependent DNA helicase"/>
    <property type="match status" value="1"/>
</dbReference>
<dbReference type="GO" id="GO:0016787">
    <property type="term" value="F:hydrolase activity"/>
    <property type="evidence" value="ECO:0007669"/>
    <property type="project" value="UniProtKB-KW"/>
</dbReference>
<evidence type="ECO:0000256" key="1">
    <source>
        <dbReference type="ARBA" id="ARBA00022741"/>
    </source>
</evidence>
<name>A0A6J7EER5_9ZZZZ</name>
<accession>A0A6J7EER5</accession>
<organism evidence="7">
    <name type="scientific">freshwater metagenome</name>
    <dbReference type="NCBI Taxonomy" id="449393"/>
    <lineage>
        <taxon>unclassified sequences</taxon>
        <taxon>metagenomes</taxon>
        <taxon>ecological metagenomes</taxon>
    </lineage>
</organism>
<gene>
    <name evidence="7" type="ORF">UFOPK3423_01413</name>
</gene>
<evidence type="ECO:0000256" key="2">
    <source>
        <dbReference type="ARBA" id="ARBA00022801"/>
    </source>
</evidence>
<dbReference type="InterPro" id="IPR000212">
    <property type="entry name" value="DNA_helicase_UvrD/REP"/>
</dbReference>
<protein>
    <submittedName>
        <fullName evidence="7">Unannotated protein</fullName>
    </submittedName>
</protein>